<name>A0A564Y9I9_HYMDI</name>
<accession>A0A564Y9I9</accession>
<gene>
    <name evidence="2" type="ORF">WMSIL1_LOCUS4380</name>
</gene>
<evidence type="ECO:0000313" key="2">
    <source>
        <dbReference type="EMBL" id="VUZ43955.1"/>
    </source>
</evidence>
<keyword evidence="1" id="KW-0812">Transmembrane</keyword>
<keyword evidence="1" id="KW-1133">Transmembrane helix</keyword>
<dbReference type="AlphaFoldDB" id="A0A564Y9I9"/>
<sequence length="80" mass="8546">IPFEIDARASNTGSHASSSSSLLLSTLTSLSFPLSLASILVVTPLNIFWSNQLMAFCFTIVVSSYSNNYEIVTAIVAVIC</sequence>
<evidence type="ECO:0000313" key="3">
    <source>
        <dbReference type="Proteomes" id="UP000321570"/>
    </source>
</evidence>
<protein>
    <submittedName>
        <fullName evidence="2">Uncharacterized protein</fullName>
    </submittedName>
</protein>
<evidence type="ECO:0000256" key="1">
    <source>
        <dbReference type="SAM" id="Phobius"/>
    </source>
</evidence>
<keyword evidence="1" id="KW-0472">Membrane</keyword>
<reference evidence="2 3" key="1">
    <citation type="submission" date="2019-07" db="EMBL/GenBank/DDBJ databases">
        <authorList>
            <person name="Jastrzebski P J."/>
            <person name="Paukszto L."/>
            <person name="Jastrzebski P J."/>
        </authorList>
    </citation>
    <scope>NUCLEOTIDE SEQUENCE [LARGE SCALE GENOMIC DNA]</scope>
    <source>
        <strain evidence="2 3">WMS-il1</strain>
    </source>
</reference>
<organism evidence="2 3">
    <name type="scientific">Hymenolepis diminuta</name>
    <name type="common">Rat tapeworm</name>
    <dbReference type="NCBI Taxonomy" id="6216"/>
    <lineage>
        <taxon>Eukaryota</taxon>
        <taxon>Metazoa</taxon>
        <taxon>Spiralia</taxon>
        <taxon>Lophotrochozoa</taxon>
        <taxon>Platyhelminthes</taxon>
        <taxon>Cestoda</taxon>
        <taxon>Eucestoda</taxon>
        <taxon>Cyclophyllidea</taxon>
        <taxon>Hymenolepididae</taxon>
        <taxon>Hymenolepis</taxon>
    </lineage>
</organism>
<feature type="transmembrane region" description="Helical" evidence="1">
    <location>
        <begin position="30"/>
        <end position="49"/>
    </location>
</feature>
<keyword evidence="3" id="KW-1185">Reference proteome</keyword>
<dbReference type="Proteomes" id="UP000321570">
    <property type="component" value="Unassembled WGS sequence"/>
</dbReference>
<dbReference type="EMBL" id="CABIJS010000122">
    <property type="protein sequence ID" value="VUZ43955.1"/>
    <property type="molecule type" value="Genomic_DNA"/>
</dbReference>
<feature type="non-terminal residue" evidence="2">
    <location>
        <position position="1"/>
    </location>
</feature>
<proteinExistence type="predicted"/>